<dbReference type="AlphaFoldDB" id="A0A1H6DD16"/>
<evidence type="ECO:0008006" key="4">
    <source>
        <dbReference type="Google" id="ProtNLM"/>
    </source>
</evidence>
<evidence type="ECO:0000256" key="1">
    <source>
        <dbReference type="SAM" id="MobiDB-lite"/>
    </source>
</evidence>
<dbReference type="EMBL" id="FNVU01000014">
    <property type="protein sequence ID" value="SEG83178.1"/>
    <property type="molecule type" value="Genomic_DNA"/>
</dbReference>
<dbReference type="RefSeq" id="WP_146088349.1">
    <property type="nucleotide sequence ID" value="NZ_FNVU01000014.1"/>
</dbReference>
<dbReference type="OrthoDB" id="4965426at2"/>
<proteinExistence type="predicted"/>
<evidence type="ECO:0000313" key="3">
    <source>
        <dbReference type="Proteomes" id="UP000236754"/>
    </source>
</evidence>
<reference evidence="2 3" key="1">
    <citation type="submission" date="2016-10" db="EMBL/GenBank/DDBJ databases">
        <authorList>
            <person name="de Groot N.N."/>
        </authorList>
    </citation>
    <scope>NUCLEOTIDE SEQUENCE [LARGE SCALE GENOMIC DNA]</scope>
    <source>
        <strain evidence="2 3">CGMCC 4.2023</strain>
    </source>
</reference>
<name>A0A1H6DD16_9ACTN</name>
<accession>A0A1H6DD16</accession>
<feature type="compositionally biased region" description="Polar residues" evidence="1">
    <location>
        <begin position="647"/>
        <end position="657"/>
    </location>
</feature>
<feature type="region of interest" description="Disordered" evidence="1">
    <location>
        <begin position="765"/>
        <end position="790"/>
    </location>
</feature>
<protein>
    <recommendedName>
        <fullName evidence="4">Competence protein CoiA-like family protein</fullName>
    </recommendedName>
</protein>
<organism evidence="2 3">
    <name type="scientific">Actinacidiphila yanglinensis</name>
    <dbReference type="NCBI Taxonomy" id="310779"/>
    <lineage>
        <taxon>Bacteria</taxon>
        <taxon>Bacillati</taxon>
        <taxon>Actinomycetota</taxon>
        <taxon>Actinomycetes</taxon>
        <taxon>Kitasatosporales</taxon>
        <taxon>Streptomycetaceae</taxon>
        <taxon>Actinacidiphila</taxon>
    </lineage>
</organism>
<feature type="compositionally biased region" description="Basic and acidic residues" evidence="1">
    <location>
        <begin position="629"/>
        <end position="639"/>
    </location>
</feature>
<sequence length="790" mass="87062">MSEYAYDHRLVQTAVIGHKESDVPVILPMDATDLDVWRKLHPAYTYWCGLQLGGCGGALSDKRYTHKVCHFAHHPTAPICHRTANGESSADHLFIKQGVRRLLDGHQVRGTVQTRNLGNGPGDAVDVQIPASRRTLRFQLAPLDYPAWRRATDELSAEADRIDWILAADGPITQHLLGRHGYCMRVRCETVGGDRRVHIGAEAPDQTVSWTPLEDCVLTTSGIVTPHVEQIRLSRHRPKPFAFPVQGGLVFALVPGSEPPAGSAFAAEDRHLLVADVKAGDSPIVRALISLPRDAKPLPAGHVYRVPDRARILVTDNGQGWAVEATRFVRLDAHEAQRTGLWTPPARPEPGPTVPAHKPVVRNAPAVRAAEVADSTPTTSPRQLSHGELVNAVREALITHARLRSTTTWGTLTRTIGAELRGLPREDRERLLVAVDAPLRENLPVLSALVRYDGEPLPYLVDVLIELGVPYARLSSPIKRWAAVEIERAFAAYGVPPRTMPPRHSLRPEQPTGYGYDAELAELLAGHAIRAERAAAKERGQTKRRAARNDPGVKRVRSAYLEIERLWPRLGKKARREINQSFMEARHWLSFHDGATLTKRRRHEAASQSAEQHERALARALAVAREDALAVAPRQRERPVSTAPKAASSNLNPSLRSAPSPVPAVRTTPAERLTRQLMDVAARGATVALLDLEGGRSLPDHAMRGRLVAVDSKTTRELPLLSALVTDADSRPVPFFRGILQDLGFAVPRTDEALLRIWRREQERAHAAHGNPPRPLLPRLVPPAEAAERD</sequence>
<keyword evidence="3" id="KW-1185">Reference proteome</keyword>
<feature type="region of interest" description="Disordered" evidence="1">
    <location>
        <begin position="629"/>
        <end position="666"/>
    </location>
</feature>
<gene>
    <name evidence="2" type="ORF">SAMN05216223_11414</name>
</gene>
<dbReference type="Proteomes" id="UP000236754">
    <property type="component" value="Unassembled WGS sequence"/>
</dbReference>
<feature type="compositionally biased region" description="Low complexity" evidence="1">
    <location>
        <begin position="777"/>
        <end position="790"/>
    </location>
</feature>
<evidence type="ECO:0000313" key="2">
    <source>
        <dbReference type="EMBL" id="SEG83178.1"/>
    </source>
</evidence>